<feature type="domain" description="Lcl C-terminal" evidence="1">
    <location>
        <begin position="18"/>
        <end position="142"/>
    </location>
</feature>
<organism evidence="2">
    <name type="scientific">marine metagenome</name>
    <dbReference type="NCBI Taxonomy" id="408172"/>
    <lineage>
        <taxon>unclassified sequences</taxon>
        <taxon>metagenomes</taxon>
        <taxon>ecological metagenomes</taxon>
    </lineage>
</organism>
<dbReference type="EMBL" id="UINC01037384">
    <property type="protein sequence ID" value="SVB32788.1"/>
    <property type="molecule type" value="Genomic_DNA"/>
</dbReference>
<dbReference type="InterPro" id="IPR011460">
    <property type="entry name" value="Lcl_C"/>
</dbReference>
<evidence type="ECO:0000259" key="1">
    <source>
        <dbReference type="Pfam" id="PF07603"/>
    </source>
</evidence>
<dbReference type="Pfam" id="PF07603">
    <property type="entry name" value="Lcl_C"/>
    <property type="match status" value="1"/>
</dbReference>
<accession>A0A382D2V1</accession>
<gene>
    <name evidence="2" type="ORF">METZ01_LOCUS185642</name>
</gene>
<evidence type="ECO:0000313" key="2">
    <source>
        <dbReference type="EMBL" id="SVB32788.1"/>
    </source>
</evidence>
<protein>
    <recommendedName>
        <fullName evidence="1">Lcl C-terminal domain-containing protein</fullName>
    </recommendedName>
</protein>
<sequence>MVNQKTSKKQRFIGNDNGTITDSCTGLMWQEGYAYRETGNYISWYDANGYIEKLNKQKLGKFFDWRLPNKLEIQSLYEIAHPFQSRGKTFILHIDPVFEFSYGSCFWTSRTKLSAALGFEFDAGDTHWYPQGSISGTVRAVRLSSDPSILIKNR</sequence>
<reference evidence="2" key="1">
    <citation type="submission" date="2018-05" db="EMBL/GenBank/DDBJ databases">
        <authorList>
            <person name="Lanie J.A."/>
            <person name="Ng W.-L."/>
            <person name="Kazmierczak K.M."/>
            <person name="Andrzejewski T.M."/>
            <person name="Davidsen T.M."/>
            <person name="Wayne K.J."/>
            <person name="Tettelin H."/>
            <person name="Glass J.I."/>
            <person name="Rusch D."/>
            <person name="Podicherti R."/>
            <person name="Tsui H.-C.T."/>
            <person name="Winkler M.E."/>
        </authorList>
    </citation>
    <scope>NUCLEOTIDE SEQUENCE</scope>
</reference>
<proteinExistence type="predicted"/>
<dbReference type="AlphaFoldDB" id="A0A382D2V1"/>
<name>A0A382D2V1_9ZZZZ</name>